<dbReference type="PANTHER" id="PTHR34072:SF41">
    <property type="entry name" value="REVERSE TRANSCRIPTASE_RETROTRANSPOSON-DERIVED PROTEIN RNASE H-LIKE DOMAIN-CONTAINING PROTEIN"/>
    <property type="match status" value="1"/>
</dbReference>
<gene>
    <name evidence="2" type="primary">LOC107792611</name>
</gene>
<name>A0A1S4A158_TOBAC</name>
<proteinExistence type="predicted"/>
<organism evidence="2">
    <name type="scientific">Nicotiana tabacum</name>
    <name type="common">Common tobacco</name>
    <dbReference type="NCBI Taxonomy" id="4097"/>
    <lineage>
        <taxon>Eukaryota</taxon>
        <taxon>Viridiplantae</taxon>
        <taxon>Streptophyta</taxon>
        <taxon>Embryophyta</taxon>
        <taxon>Tracheophyta</taxon>
        <taxon>Spermatophyta</taxon>
        <taxon>Magnoliopsida</taxon>
        <taxon>eudicotyledons</taxon>
        <taxon>Gunneridae</taxon>
        <taxon>Pentapetalae</taxon>
        <taxon>asterids</taxon>
        <taxon>lamiids</taxon>
        <taxon>Solanales</taxon>
        <taxon>Solanaceae</taxon>
        <taxon>Nicotianoideae</taxon>
        <taxon>Nicotianeae</taxon>
        <taxon>Nicotiana</taxon>
    </lineage>
</organism>
<dbReference type="OrthoDB" id="1909920at2759"/>
<dbReference type="PaxDb" id="4097-A0A1S4A158"/>
<accession>A0A1S4A158</accession>
<feature type="domain" description="Reverse transcriptase/retrotransposon-derived protein RNase H-like" evidence="1">
    <location>
        <begin position="57"/>
        <end position="132"/>
    </location>
</feature>
<dbReference type="Gene3D" id="3.30.70.270">
    <property type="match status" value="1"/>
</dbReference>
<dbReference type="InterPro" id="IPR041577">
    <property type="entry name" value="RT_RNaseH_2"/>
</dbReference>
<dbReference type="FunFam" id="3.30.70.270:FF:000020">
    <property type="entry name" value="Transposon Tf2-6 polyprotein-like Protein"/>
    <property type="match status" value="1"/>
</dbReference>
<dbReference type="AlphaFoldDB" id="A0A1S4A158"/>
<protein>
    <submittedName>
        <fullName evidence="2">Uncharacterized mitochondrial protein AtMg00860-like</fullName>
    </submittedName>
</protein>
<sequence>MDQQKIQAITDWPPPKDIHALRAFLGLCNFYRRFVKDYSLIAVPLTELLKKVMPWEWGPKRAEAFNVFKAAMSSSPVLALPNLDKPFEVQTDASNYALGGVLLQEGYPVAYESRKLKDAERRYTAHEKELLAEEIYEGLFWRNVMILCGPAIPVKNAPWRYFAVHIIGLKWPMTLL</sequence>
<dbReference type="KEGG" id="nta:107792611"/>
<evidence type="ECO:0000313" key="2">
    <source>
        <dbReference type="RefSeq" id="XP_016470335.1"/>
    </source>
</evidence>
<dbReference type="Pfam" id="PF17919">
    <property type="entry name" value="RT_RNaseH_2"/>
    <property type="match status" value="1"/>
</dbReference>
<dbReference type="SUPFAM" id="SSF56672">
    <property type="entry name" value="DNA/RNA polymerases"/>
    <property type="match status" value="1"/>
</dbReference>
<dbReference type="STRING" id="4097.A0A1S4A158"/>
<dbReference type="InterPro" id="IPR043128">
    <property type="entry name" value="Rev_trsase/Diguanyl_cyclase"/>
</dbReference>
<evidence type="ECO:0000259" key="1">
    <source>
        <dbReference type="Pfam" id="PF17919"/>
    </source>
</evidence>
<dbReference type="OMA" id="SHACETF"/>
<dbReference type="InterPro" id="IPR043502">
    <property type="entry name" value="DNA/RNA_pol_sf"/>
</dbReference>
<dbReference type="PANTHER" id="PTHR34072">
    <property type="entry name" value="ENZYMATIC POLYPROTEIN-RELATED"/>
    <property type="match status" value="1"/>
</dbReference>
<reference evidence="2" key="1">
    <citation type="submission" date="2025-08" db="UniProtKB">
        <authorList>
            <consortium name="RefSeq"/>
        </authorList>
    </citation>
    <scope>IDENTIFICATION</scope>
</reference>
<dbReference type="RefSeq" id="XP_016470335.1">
    <property type="nucleotide sequence ID" value="XM_016614849.1"/>
</dbReference>
<dbReference type="SMR" id="A0A1S4A158"/>
<feature type="non-terminal residue" evidence="2">
    <location>
        <position position="176"/>
    </location>
</feature>